<comment type="caution">
    <text evidence="2">The sequence shown here is derived from an EMBL/GenBank/DDBJ whole genome shotgun (WGS) entry which is preliminary data.</text>
</comment>
<gene>
    <name evidence="2" type="ORF">D3Z33_11810</name>
</gene>
<dbReference type="AlphaFoldDB" id="A0A845R1D8"/>
<accession>A0A845R1D8</accession>
<keyword evidence="3" id="KW-1185">Reference proteome</keyword>
<name>A0A845R1D8_9CLOT</name>
<evidence type="ECO:0000313" key="2">
    <source>
        <dbReference type="EMBL" id="NBI07536.1"/>
    </source>
</evidence>
<feature type="region of interest" description="Disordered" evidence="1">
    <location>
        <begin position="1"/>
        <end position="20"/>
    </location>
</feature>
<protein>
    <submittedName>
        <fullName evidence="2">Uncharacterized protein</fullName>
    </submittedName>
</protein>
<sequence>MTTIRAVNKKNKSDNTNIEESKYQQKKNEINISELKNKVKTINDYVDKIDEIIKPIYDKEIYKLDKIINEVKTMKESARKNNIRMDQNKLEIILLDLIYEIGEVNERIERRALDVDIANSFYNSNLDRALLYTNENKEKENLTNASLQKAFANRIVEIDEYTKIVKNRIYKKIESKLSSSEKIFYGIKAILGNRY</sequence>
<organism evidence="2 3">
    <name type="scientific">Senegalia massiliensis</name>
    <dbReference type="NCBI Taxonomy" id="1720316"/>
    <lineage>
        <taxon>Bacteria</taxon>
        <taxon>Bacillati</taxon>
        <taxon>Bacillota</taxon>
        <taxon>Clostridia</taxon>
        <taxon>Eubacteriales</taxon>
        <taxon>Clostridiaceae</taxon>
        <taxon>Senegalia</taxon>
    </lineage>
</organism>
<evidence type="ECO:0000256" key="1">
    <source>
        <dbReference type="SAM" id="MobiDB-lite"/>
    </source>
</evidence>
<dbReference type="RefSeq" id="WP_160198003.1">
    <property type="nucleotide sequence ID" value="NZ_QXXA01000013.1"/>
</dbReference>
<reference evidence="2 3" key="1">
    <citation type="submission" date="2018-08" db="EMBL/GenBank/DDBJ databases">
        <title>Murine metabolic-syndrome-specific gut microbial biobank.</title>
        <authorList>
            <person name="Liu C."/>
        </authorList>
    </citation>
    <scope>NUCLEOTIDE SEQUENCE [LARGE SCALE GENOMIC DNA]</scope>
    <source>
        <strain evidence="2 3">583</strain>
    </source>
</reference>
<proteinExistence type="predicted"/>
<evidence type="ECO:0000313" key="3">
    <source>
        <dbReference type="Proteomes" id="UP000467132"/>
    </source>
</evidence>
<dbReference type="Proteomes" id="UP000467132">
    <property type="component" value="Unassembled WGS sequence"/>
</dbReference>
<dbReference type="EMBL" id="QXXA01000013">
    <property type="protein sequence ID" value="NBI07536.1"/>
    <property type="molecule type" value="Genomic_DNA"/>
</dbReference>